<protein>
    <submittedName>
        <fullName evidence="2">Uncharacterized protein</fullName>
    </submittedName>
</protein>
<name>A0A318ZC70_9EURO</name>
<evidence type="ECO:0000313" key="3">
    <source>
        <dbReference type="Proteomes" id="UP000248349"/>
    </source>
</evidence>
<keyword evidence="3" id="KW-1185">Reference proteome</keyword>
<evidence type="ECO:0000256" key="1">
    <source>
        <dbReference type="SAM" id="Phobius"/>
    </source>
</evidence>
<dbReference type="AlphaFoldDB" id="A0A318ZC70"/>
<dbReference type="Proteomes" id="UP000248349">
    <property type="component" value="Unassembled WGS sequence"/>
</dbReference>
<sequence>MSVSCSGVVETPRARRVAYIGGGGVGAFGLLYLRKGVGYVILYLLESHACSG</sequence>
<keyword evidence="1" id="KW-1133">Transmembrane helix</keyword>
<evidence type="ECO:0000313" key="2">
    <source>
        <dbReference type="EMBL" id="PYH41080.1"/>
    </source>
</evidence>
<organism evidence="2 3">
    <name type="scientific">Aspergillus saccharolyticus JOP 1030-1</name>
    <dbReference type="NCBI Taxonomy" id="1450539"/>
    <lineage>
        <taxon>Eukaryota</taxon>
        <taxon>Fungi</taxon>
        <taxon>Dikarya</taxon>
        <taxon>Ascomycota</taxon>
        <taxon>Pezizomycotina</taxon>
        <taxon>Eurotiomycetes</taxon>
        <taxon>Eurotiomycetidae</taxon>
        <taxon>Eurotiales</taxon>
        <taxon>Aspergillaceae</taxon>
        <taxon>Aspergillus</taxon>
        <taxon>Aspergillus subgen. Circumdati</taxon>
    </lineage>
</organism>
<accession>A0A318ZC70</accession>
<keyword evidence="1" id="KW-0472">Membrane</keyword>
<feature type="transmembrane region" description="Helical" evidence="1">
    <location>
        <begin position="16"/>
        <end position="33"/>
    </location>
</feature>
<keyword evidence="1" id="KW-0812">Transmembrane</keyword>
<dbReference type="EMBL" id="KZ821270">
    <property type="protein sequence ID" value="PYH41080.1"/>
    <property type="molecule type" value="Genomic_DNA"/>
</dbReference>
<proteinExistence type="predicted"/>
<dbReference type="RefSeq" id="XP_025427062.1">
    <property type="nucleotide sequence ID" value="XM_025570920.1"/>
</dbReference>
<gene>
    <name evidence="2" type="ORF">BP01DRAFT_187978</name>
</gene>
<reference evidence="2 3" key="1">
    <citation type="submission" date="2016-12" db="EMBL/GenBank/DDBJ databases">
        <title>The genomes of Aspergillus section Nigri reveals drivers in fungal speciation.</title>
        <authorList>
            <consortium name="DOE Joint Genome Institute"/>
            <person name="Vesth T.C."/>
            <person name="Nybo J."/>
            <person name="Theobald S."/>
            <person name="Brandl J."/>
            <person name="Frisvad J.C."/>
            <person name="Nielsen K.F."/>
            <person name="Lyhne E.K."/>
            <person name="Kogle M.E."/>
            <person name="Kuo A."/>
            <person name="Riley R."/>
            <person name="Clum A."/>
            <person name="Nolan M."/>
            <person name="Lipzen A."/>
            <person name="Salamov A."/>
            <person name="Henrissat B."/>
            <person name="Wiebenga A."/>
            <person name="De Vries R.P."/>
            <person name="Grigoriev I.V."/>
            <person name="Mortensen U.H."/>
            <person name="Andersen M.R."/>
            <person name="Baker S.E."/>
        </authorList>
    </citation>
    <scope>NUCLEOTIDE SEQUENCE [LARGE SCALE GENOMIC DNA]</scope>
    <source>
        <strain evidence="2 3">JOP 1030-1</strain>
    </source>
</reference>
<dbReference type="GeneID" id="37072148"/>